<sequence length="90" mass="10174">MITTLDLLNRLCELKQVHSTREVAKLLGIGHTTVQNWRNGTTMSDDLACEIAEMLGLDVDLTLLAILAERSKNQRTIEVIERVIEDKKRA</sequence>
<organism evidence="2 3">
    <name type="scientific">Vibrio chagasii</name>
    <dbReference type="NCBI Taxonomy" id="170679"/>
    <lineage>
        <taxon>Bacteria</taxon>
        <taxon>Pseudomonadati</taxon>
        <taxon>Pseudomonadota</taxon>
        <taxon>Gammaproteobacteria</taxon>
        <taxon>Vibrionales</taxon>
        <taxon>Vibrionaceae</taxon>
        <taxon>Vibrio</taxon>
    </lineage>
</organism>
<reference evidence="2 3" key="1">
    <citation type="submission" date="2016-12" db="EMBL/GenBank/DDBJ databases">
        <title>Diversity of luminous bacteria.</title>
        <authorList>
            <person name="Yoshizawa S."/>
            <person name="Kogure K."/>
        </authorList>
    </citation>
    <scope>NUCLEOTIDE SEQUENCE [LARGE SCALE GENOMIC DNA]</scope>
    <source>
        <strain evidence="2 3">LC2-408</strain>
    </source>
</reference>
<dbReference type="CDD" id="cd00093">
    <property type="entry name" value="HTH_XRE"/>
    <property type="match status" value="1"/>
</dbReference>
<dbReference type="PROSITE" id="PS50943">
    <property type="entry name" value="HTH_CROC1"/>
    <property type="match status" value="1"/>
</dbReference>
<dbReference type="Proteomes" id="UP000238707">
    <property type="component" value="Unassembled WGS sequence"/>
</dbReference>
<dbReference type="AlphaFoldDB" id="A0A2S7VSH3"/>
<evidence type="ECO:0000313" key="3">
    <source>
        <dbReference type="Proteomes" id="UP000238707"/>
    </source>
</evidence>
<comment type="caution">
    <text evidence="2">The sequence shown here is derived from an EMBL/GenBank/DDBJ whole genome shotgun (WGS) entry which is preliminary data.</text>
</comment>
<keyword evidence="3" id="KW-1185">Reference proteome</keyword>
<dbReference type="EMBL" id="MSCI01000001">
    <property type="protein sequence ID" value="PQJ64752.1"/>
    <property type="molecule type" value="Genomic_DNA"/>
</dbReference>
<dbReference type="InterPro" id="IPR010744">
    <property type="entry name" value="Phage_CI_N"/>
</dbReference>
<gene>
    <name evidence="2" type="ORF">BTO10_02615</name>
</gene>
<dbReference type="GO" id="GO:0045892">
    <property type="term" value="P:negative regulation of DNA-templated transcription"/>
    <property type="evidence" value="ECO:0007669"/>
    <property type="project" value="InterPro"/>
</dbReference>
<dbReference type="Pfam" id="PF07022">
    <property type="entry name" value="Phage_CI_repr"/>
    <property type="match status" value="1"/>
</dbReference>
<dbReference type="InterPro" id="IPR001387">
    <property type="entry name" value="Cro/C1-type_HTH"/>
</dbReference>
<dbReference type="GO" id="GO:0003677">
    <property type="term" value="F:DNA binding"/>
    <property type="evidence" value="ECO:0007669"/>
    <property type="project" value="InterPro"/>
</dbReference>
<evidence type="ECO:0000259" key="1">
    <source>
        <dbReference type="PROSITE" id="PS50943"/>
    </source>
</evidence>
<protein>
    <recommendedName>
        <fullName evidence="1">HTH cro/C1-type domain-containing protein</fullName>
    </recommendedName>
</protein>
<accession>A0A2S7VSH3</accession>
<name>A0A2S7VSH3_9VIBR</name>
<evidence type="ECO:0000313" key="2">
    <source>
        <dbReference type="EMBL" id="PQJ64752.1"/>
    </source>
</evidence>
<dbReference type="Gene3D" id="1.10.260.40">
    <property type="entry name" value="lambda repressor-like DNA-binding domains"/>
    <property type="match status" value="1"/>
</dbReference>
<proteinExistence type="predicted"/>
<dbReference type="InterPro" id="IPR010982">
    <property type="entry name" value="Lambda_DNA-bd_dom_sf"/>
</dbReference>
<dbReference type="RefSeq" id="WP_105024233.1">
    <property type="nucleotide sequence ID" value="NZ_MSCI01000001.1"/>
</dbReference>
<dbReference type="SUPFAM" id="SSF47413">
    <property type="entry name" value="lambda repressor-like DNA-binding domains"/>
    <property type="match status" value="1"/>
</dbReference>
<feature type="domain" description="HTH cro/C1-type" evidence="1">
    <location>
        <begin position="21"/>
        <end position="63"/>
    </location>
</feature>